<reference evidence="2" key="1">
    <citation type="submission" date="2022-12" db="EMBL/GenBank/DDBJ databases">
        <title>Jiella pelagia sp. nov., isolated from phosphonate enriched culture of Northwest Pacific surface seawater.</title>
        <authorList>
            <person name="Shin D.Y."/>
            <person name="Hwang C.Y."/>
        </authorList>
    </citation>
    <scope>NUCLEOTIDE SEQUENCE</scope>
    <source>
        <strain evidence="2">HL-NP1</strain>
    </source>
</reference>
<name>A0ABY7C296_9HYPH</name>
<evidence type="ECO:0000313" key="2">
    <source>
        <dbReference type="EMBL" id="WAP67955.1"/>
    </source>
</evidence>
<dbReference type="Proteomes" id="UP001164020">
    <property type="component" value="Chromosome"/>
</dbReference>
<keyword evidence="3" id="KW-1185">Reference proteome</keyword>
<feature type="region of interest" description="Disordered" evidence="1">
    <location>
        <begin position="21"/>
        <end position="54"/>
    </location>
</feature>
<dbReference type="EMBL" id="CP114029">
    <property type="protein sequence ID" value="WAP67955.1"/>
    <property type="molecule type" value="Genomic_DNA"/>
</dbReference>
<organism evidence="2 3">
    <name type="scientific">Jiella pelagia</name>
    <dbReference type="NCBI Taxonomy" id="2986949"/>
    <lineage>
        <taxon>Bacteria</taxon>
        <taxon>Pseudomonadati</taxon>
        <taxon>Pseudomonadota</taxon>
        <taxon>Alphaproteobacteria</taxon>
        <taxon>Hyphomicrobiales</taxon>
        <taxon>Aurantimonadaceae</taxon>
        <taxon>Jiella</taxon>
    </lineage>
</organism>
<evidence type="ECO:0000256" key="1">
    <source>
        <dbReference type="SAM" id="MobiDB-lite"/>
    </source>
</evidence>
<feature type="region of interest" description="Disordered" evidence="1">
    <location>
        <begin position="110"/>
        <end position="149"/>
    </location>
</feature>
<feature type="compositionally biased region" description="Basic and acidic residues" evidence="1">
    <location>
        <begin position="21"/>
        <end position="37"/>
    </location>
</feature>
<gene>
    <name evidence="2" type="ORF">OH818_21375</name>
</gene>
<sequence>MAELLSDRLFALLMREVERLEREDKDEGPISKARVDDDAGAPTAKSRAPGRGSFKERADALSLLTRTLEKLLELRVLEASAGRDDETETLRLREEFMRRLRSLDARRIGGPRLFAGDGETGAKPATVKAAKGRARQAKPKASGRGADGG</sequence>
<proteinExistence type="predicted"/>
<protein>
    <submittedName>
        <fullName evidence="2">Uncharacterized protein</fullName>
    </submittedName>
</protein>
<evidence type="ECO:0000313" key="3">
    <source>
        <dbReference type="Proteomes" id="UP001164020"/>
    </source>
</evidence>
<accession>A0ABY7C296</accession>